<protein>
    <submittedName>
        <fullName evidence="1">Uncharacterized protein</fullName>
    </submittedName>
</protein>
<sequence length="76" mass="8509">MACGTFSRSAKKANLLTGCERFLLSKEEAEIIIDNMVKTVQSERNNSLRRAGFSERDCAAISSAFIYDGFFYDIAE</sequence>
<accession>A0A3B1A3U9</accession>
<name>A0A3B1A3U9_9ZZZZ</name>
<dbReference type="EMBL" id="UOFO01000127">
    <property type="protein sequence ID" value="VAW87576.1"/>
    <property type="molecule type" value="Genomic_DNA"/>
</dbReference>
<proteinExistence type="predicted"/>
<evidence type="ECO:0000313" key="1">
    <source>
        <dbReference type="EMBL" id="VAW87576.1"/>
    </source>
</evidence>
<dbReference type="AlphaFoldDB" id="A0A3B1A3U9"/>
<gene>
    <name evidence="1" type="ORF">MNBD_GAMMA16-1424</name>
</gene>
<reference evidence="1" key="1">
    <citation type="submission" date="2018-06" db="EMBL/GenBank/DDBJ databases">
        <authorList>
            <person name="Zhirakovskaya E."/>
        </authorList>
    </citation>
    <scope>NUCLEOTIDE SEQUENCE</scope>
</reference>
<organism evidence="1">
    <name type="scientific">hydrothermal vent metagenome</name>
    <dbReference type="NCBI Taxonomy" id="652676"/>
    <lineage>
        <taxon>unclassified sequences</taxon>
        <taxon>metagenomes</taxon>
        <taxon>ecological metagenomes</taxon>
    </lineage>
</organism>